<reference evidence="1 2" key="1">
    <citation type="journal article" date="2019" name="Sci. Rep.">
        <title>Orb-weaving spider Araneus ventricosus genome elucidates the spidroin gene catalogue.</title>
        <authorList>
            <person name="Kono N."/>
            <person name="Nakamura H."/>
            <person name="Ohtoshi R."/>
            <person name="Moran D.A.P."/>
            <person name="Shinohara A."/>
            <person name="Yoshida Y."/>
            <person name="Fujiwara M."/>
            <person name="Mori M."/>
            <person name="Tomita M."/>
            <person name="Arakawa K."/>
        </authorList>
    </citation>
    <scope>NUCLEOTIDE SEQUENCE [LARGE SCALE GENOMIC DNA]</scope>
</reference>
<comment type="caution">
    <text evidence="1">The sequence shown here is derived from an EMBL/GenBank/DDBJ whole genome shotgun (WGS) entry which is preliminary data.</text>
</comment>
<dbReference type="OrthoDB" id="8046321at2759"/>
<evidence type="ECO:0008006" key="3">
    <source>
        <dbReference type="Google" id="ProtNLM"/>
    </source>
</evidence>
<protein>
    <recommendedName>
        <fullName evidence="3">RNA-directed DNA polymerase from mobile element jockey</fullName>
    </recommendedName>
</protein>
<evidence type="ECO:0000313" key="1">
    <source>
        <dbReference type="EMBL" id="GBM26703.1"/>
    </source>
</evidence>
<evidence type="ECO:0000313" key="2">
    <source>
        <dbReference type="Proteomes" id="UP000499080"/>
    </source>
</evidence>
<name>A0A4Y2EBZ2_ARAVE</name>
<gene>
    <name evidence="1" type="ORF">AVEN_124994_1</name>
</gene>
<dbReference type="AlphaFoldDB" id="A0A4Y2EBZ2"/>
<dbReference type="Proteomes" id="UP000499080">
    <property type="component" value="Unassembled WGS sequence"/>
</dbReference>
<proteinExistence type="predicted"/>
<keyword evidence="2" id="KW-1185">Reference proteome</keyword>
<dbReference type="EMBL" id="BGPR01000567">
    <property type="protein sequence ID" value="GBM26703.1"/>
    <property type="molecule type" value="Genomic_DNA"/>
</dbReference>
<accession>A0A4Y2EBZ2</accession>
<sequence length="156" mass="18262">MDPPFFFDQHSCLSLNNKVLLYKQVLMPILTYAAQIWGLSAKTHRKKVQTLQNKILRMKLRIHRNEVLHNDLRIEAIENHVKNISRIFFSKIADHPNPLINNQLEFAHNIGKYPYPYSSTKWRRPRKPPAGAPPLPWATCLLSSLDLNYLILTRCH</sequence>
<organism evidence="1 2">
    <name type="scientific">Araneus ventricosus</name>
    <name type="common">Orbweaver spider</name>
    <name type="synonym">Epeira ventricosa</name>
    <dbReference type="NCBI Taxonomy" id="182803"/>
    <lineage>
        <taxon>Eukaryota</taxon>
        <taxon>Metazoa</taxon>
        <taxon>Ecdysozoa</taxon>
        <taxon>Arthropoda</taxon>
        <taxon>Chelicerata</taxon>
        <taxon>Arachnida</taxon>
        <taxon>Araneae</taxon>
        <taxon>Araneomorphae</taxon>
        <taxon>Entelegynae</taxon>
        <taxon>Araneoidea</taxon>
        <taxon>Araneidae</taxon>
        <taxon>Araneus</taxon>
    </lineage>
</organism>